<dbReference type="PATRIC" id="fig|1359.32.peg.1407"/>
<dbReference type="HAMAP" id="MF_00687">
    <property type="entry name" value="KduI"/>
    <property type="match status" value="1"/>
</dbReference>
<evidence type="ECO:0000256" key="1">
    <source>
        <dbReference type="ARBA" id="ARBA00000552"/>
    </source>
</evidence>
<dbReference type="CDD" id="cd20491">
    <property type="entry name" value="cupin_KduI_C"/>
    <property type="match status" value="1"/>
</dbReference>
<dbReference type="AlphaFoldDB" id="A0A166JP13"/>
<feature type="binding site" evidence="6">
    <location>
        <position position="248"/>
    </location>
    <ligand>
        <name>Zn(2+)</name>
        <dbReference type="ChEBI" id="CHEBI:29105"/>
    </ligand>
</feature>
<dbReference type="InterPro" id="IPR014710">
    <property type="entry name" value="RmlC-like_jellyroll"/>
</dbReference>
<dbReference type="GO" id="GO:0008270">
    <property type="term" value="F:zinc ion binding"/>
    <property type="evidence" value="ECO:0007669"/>
    <property type="project" value="UniProtKB-UniRule"/>
</dbReference>
<dbReference type="GO" id="GO:0042840">
    <property type="term" value="P:D-glucuronate catabolic process"/>
    <property type="evidence" value="ECO:0007669"/>
    <property type="project" value="TreeGrafter"/>
</dbReference>
<dbReference type="GO" id="GO:0008697">
    <property type="term" value="F:4-deoxy-L-threo-5-hexosulose-uronate ketol-isomerase activity"/>
    <property type="evidence" value="ECO:0007669"/>
    <property type="project" value="UniProtKB-UniRule"/>
</dbReference>
<dbReference type="PANTHER" id="PTHR38461:SF1">
    <property type="entry name" value="4-DEOXY-L-THREO-5-HEXOSULOSE-URONATE KETOL-ISOMERASE"/>
    <property type="match status" value="1"/>
</dbReference>
<dbReference type="InterPro" id="IPR027449">
    <property type="entry name" value="KduI_N"/>
</dbReference>
<dbReference type="SUPFAM" id="SSF51182">
    <property type="entry name" value="RmlC-like cupins"/>
    <property type="match status" value="1"/>
</dbReference>
<dbReference type="Gene3D" id="2.60.120.520">
    <property type="entry name" value="pectin degrading enzyme 5-keto 4- deoxyuronate isomerase, domain 1"/>
    <property type="match status" value="1"/>
</dbReference>
<dbReference type="EMBL" id="LIYF01000020">
    <property type="protein sequence ID" value="KZK06464.1"/>
    <property type="molecule type" value="Genomic_DNA"/>
</dbReference>
<evidence type="ECO:0000313" key="7">
    <source>
        <dbReference type="EMBL" id="KZK06464.1"/>
    </source>
</evidence>
<dbReference type="CDD" id="cd20294">
    <property type="entry name" value="cupin_KduI_N"/>
    <property type="match status" value="1"/>
</dbReference>
<evidence type="ECO:0000256" key="4">
    <source>
        <dbReference type="ARBA" id="ARBA00022833"/>
    </source>
</evidence>
<sequence>MSNQTLETRYTHSPKDIANFTTEELRGEFAVETIFEPNFIHLIYSHNDRLIFGGVEPTEKPLEIVLDKILGVDYFLERRELGIINIGGDGAIIIDGQEDEVLHRDGYYIGKGTKEVSFKSKDPKKPAKFYVASAPAHQKYPNKKIALANIMPLTPGDDEHMNKRKINQYVHPNQVESCQLQMGLTSLAPGSAWNTMPCHTHERRMEAYLYFELPEDNAIFHFMGKPNETKHLILQNEQAAISPSWSIHTGVATSNYSFIWAMCGENITYDDMDVVPMDELK</sequence>
<name>A0A166JP13_LACLC</name>
<dbReference type="UniPathway" id="UPA00545">
    <property type="reaction ID" value="UER00826"/>
</dbReference>
<keyword evidence="3 6" id="KW-0479">Metal-binding</keyword>
<gene>
    <name evidence="6" type="primary">kduI</name>
    <name evidence="7" type="ORF">AB996_1240</name>
</gene>
<evidence type="ECO:0000256" key="2">
    <source>
        <dbReference type="ARBA" id="ARBA00008086"/>
    </source>
</evidence>
<dbReference type="Gene3D" id="2.60.120.10">
    <property type="entry name" value="Jelly Rolls"/>
    <property type="match status" value="1"/>
</dbReference>
<dbReference type="InterPro" id="IPR007045">
    <property type="entry name" value="KduI"/>
</dbReference>
<comment type="pathway">
    <text evidence="6">Glycan metabolism; pectin degradation; 2-dehydro-3-deoxy-D-gluconate from pectin: step 4/5.</text>
</comment>
<dbReference type="InterPro" id="IPR021120">
    <property type="entry name" value="KduI/IolB_isomerase"/>
</dbReference>
<feature type="binding site" evidence="6">
    <location>
        <position position="199"/>
    </location>
    <ligand>
        <name>Zn(2+)</name>
        <dbReference type="ChEBI" id="CHEBI:29105"/>
    </ligand>
</feature>
<comment type="cofactor">
    <cofactor evidence="6">
        <name>Zn(2+)</name>
        <dbReference type="ChEBI" id="CHEBI:29105"/>
    </cofactor>
    <text evidence="6">Binds 1 zinc ion per subunit.</text>
</comment>
<evidence type="ECO:0000256" key="5">
    <source>
        <dbReference type="ARBA" id="ARBA00023235"/>
    </source>
</evidence>
<feature type="binding site" evidence="6">
    <location>
        <position position="201"/>
    </location>
    <ligand>
        <name>Zn(2+)</name>
        <dbReference type="ChEBI" id="CHEBI:29105"/>
    </ligand>
</feature>
<accession>A0A166JP13</accession>
<dbReference type="GO" id="GO:0019698">
    <property type="term" value="P:D-galacturonate catabolic process"/>
    <property type="evidence" value="ECO:0007669"/>
    <property type="project" value="TreeGrafter"/>
</dbReference>
<feature type="binding site" evidence="6">
    <location>
        <position position="206"/>
    </location>
    <ligand>
        <name>Zn(2+)</name>
        <dbReference type="ChEBI" id="CHEBI:29105"/>
    </ligand>
</feature>
<dbReference type="InterPro" id="IPR011051">
    <property type="entry name" value="RmlC_Cupin_sf"/>
</dbReference>
<dbReference type="PANTHER" id="PTHR38461">
    <property type="entry name" value="4-DEOXY-L-THREO-5-HEXOSULOSE-URONATE KETOL-ISOMERASE"/>
    <property type="match status" value="1"/>
</dbReference>
<keyword evidence="4 6" id="KW-0862">Zinc</keyword>
<dbReference type="GO" id="GO:0045490">
    <property type="term" value="P:pectin catabolic process"/>
    <property type="evidence" value="ECO:0007669"/>
    <property type="project" value="UniProtKB-UniRule"/>
</dbReference>
<dbReference type="Proteomes" id="UP000076519">
    <property type="component" value="Unassembled WGS sequence"/>
</dbReference>
<comment type="catalytic activity">
    <reaction evidence="1 6">
        <text>5-dehydro-4-deoxy-D-glucuronate = 3-deoxy-D-glycero-2,5-hexodiulosonate</text>
        <dbReference type="Rhea" id="RHEA:23896"/>
        <dbReference type="ChEBI" id="CHEBI:17117"/>
        <dbReference type="ChEBI" id="CHEBI:29071"/>
        <dbReference type="EC" id="5.3.1.17"/>
    </reaction>
</comment>
<comment type="function">
    <text evidence="6">Catalyzes the isomerization of 5-dehydro-4-deoxy-D-glucuronate to 3-deoxy-D-glycero-2,5-hexodiulosonate.</text>
</comment>
<protein>
    <recommendedName>
        <fullName evidence="6">4-deoxy-L-threo-5-hexosulose-uronate ketol-isomerase</fullName>
        <ecNumber evidence="6">5.3.1.17</ecNumber>
    </recommendedName>
    <alternativeName>
        <fullName evidence="6">5-keto-4-deoxyuronate isomerase</fullName>
    </alternativeName>
    <alternativeName>
        <fullName evidence="6">DKI isomerase</fullName>
    </alternativeName>
</protein>
<comment type="similarity">
    <text evidence="2 6">Belongs to the KduI family.</text>
</comment>
<proteinExistence type="inferred from homology"/>
<organism evidence="7 8">
    <name type="scientific">Lactococcus lactis subsp. cremoris</name>
    <name type="common">Streptococcus cremoris</name>
    <dbReference type="NCBI Taxonomy" id="1359"/>
    <lineage>
        <taxon>Bacteria</taxon>
        <taxon>Bacillati</taxon>
        <taxon>Bacillota</taxon>
        <taxon>Bacilli</taxon>
        <taxon>Lactobacillales</taxon>
        <taxon>Streptococcaceae</taxon>
        <taxon>Lactococcus</taxon>
    </lineage>
</organism>
<dbReference type="NCBIfam" id="NF002091">
    <property type="entry name" value="PRK00924.1"/>
    <property type="match status" value="1"/>
</dbReference>
<keyword evidence="5 6" id="KW-0413">Isomerase</keyword>
<dbReference type="EC" id="5.3.1.17" evidence="6"/>
<dbReference type="PIRSF" id="PIRSF006625">
    <property type="entry name" value="KduI"/>
    <property type="match status" value="1"/>
</dbReference>
<evidence type="ECO:0000256" key="6">
    <source>
        <dbReference type="HAMAP-Rule" id="MF_00687"/>
    </source>
</evidence>
<dbReference type="Pfam" id="PF04962">
    <property type="entry name" value="KduI"/>
    <property type="match status" value="1"/>
</dbReference>
<evidence type="ECO:0000256" key="3">
    <source>
        <dbReference type="ARBA" id="ARBA00022723"/>
    </source>
</evidence>
<evidence type="ECO:0000313" key="8">
    <source>
        <dbReference type="Proteomes" id="UP000076519"/>
    </source>
</evidence>
<comment type="caution">
    <text evidence="7">The sequence shown here is derived from an EMBL/GenBank/DDBJ whole genome shotgun (WGS) entry which is preliminary data.</text>
</comment>
<reference evidence="7 8" key="1">
    <citation type="submission" date="2015-08" db="EMBL/GenBank/DDBJ databases">
        <title>Draft Genome Sequences of 11 Lactococcus lactis subspecies cremoris strains.</title>
        <authorList>
            <person name="Wels M."/>
            <person name="Backus L."/>
            <person name="Boekhorst J."/>
            <person name="Dijkstra A."/>
            <person name="Beerthuizen M."/>
            <person name="Siezen R."/>
            <person name="Bachmann H."/>
            <person name="Van Hijum S."/>
        </authorList>
    </citation>
    <scope>NUCLEOTIDE SEQUENCE [LARGE SCALE GENOMIC DNA]</scope>
    <source>
        <strain evidence="7 8">KW10</strain>
    </source>
</reference>
<dbReference type="RefSeq" id="WP_063281737.1">
    <property type="nucleotide sequence ID" value="NZ_LIYF01000020.1"/>
</dbReference>